<keyword evidence="4" id="KW-1185">Reference proteome</keyword>
<accession>A0ABQ7NKM1</accession>
<comment type="caution">
    <text evidence="3">The sequence shown here is derived from an EMBL/GenBank/DDBJ whole genome shotgun (WGS) entry which is preliminary data.</text>
</comment>
<feature type="region of interest" description="Disordered" evidence="2">
    <location>
        <begin position="1"/>
        <end position="51"/>
    </location>
</feature>
<reference evidence="3 4" key="1">
    <citation type="submission" date="2021-03" db="EMBL/GenBank/DDBJ databases">
        <authorList>
            <person name="King G.J."/>
            <person name="Bancroft I."/>
            <person name="Baten A."/>
            <person name="Bloomfield J."/>
            <person name="Borpatragohain P."/>
            <person name="He Z."/>
            <person name="Irish N."/>
            <person name="Irwin J."/>
            <person name="Liu K."/>
            <person name="Mauleon R.P."/>
            <person name="Moore J."/>
            <person name="Morris R."/>
            <person name="Ostergaard L."/>
            <person name="Wang B."/>
            <person name="Wells R."/>
        </authorList>
    </citation>
    <scope>NUCLEOTIDE SEQUENCE [LARGE SCALE GENOMIC DNA]</scope>
    <source>
        <strain evidence="3">R-o-18</strain>
        <tissue evidence="3">Leaf</tissue>
    </source>
</reference>
<evidence type="ECO:0000256" key="2">
    <source>
        <dbReference type="SAM" id="MobiDB-lite"/>
    </source>
</evidence>
<feature type="coiled-coil region" evidence="1">
    <location>
        <begin position="174"/>
        <end position="260"/>
    </location>
</feature>
<proteinExistence type="predicted"/>
<feature type="compositionally biased region" description="Polar residues" evidence="2">
    <location>
        <begin position="1"/>
        <end position="12"/>
    </location>
</feature>
<evidence type="ECO:0000256" key="1">
    <source>
        <dbReference type="SAM" id="Coils"/>
    </source>
</evidence>
<feature type="compositionally biased region" description="Basic and acidic residues" evidence="2">
    <location>
        <begin position="41"/>
        <end position="51"/>
    </location>
</feature>
<sequence>SGKRLSPSTVEITSAEKPSEAEKATINLDKEEEESEEDVEIDRQEGNNDDRLTMVNIDRQNEDNVDRRSTPAKPAVERVYRILPPFPPNKMQTKRELDKAICKKAFFKITLEGQETSSWRKSAGNLFVDISYDNVVLILENPERLALIWRKIREKGCELPSLGDMRECDVYVWMAVANAKAMEASNEYAALMEKRLADFPSKEDVGSHLLIIEQLRGELEAVRVTLQQHEVEIEGLKGKLADAETEKVAVQNDLDSMKEKNRLEIEGRDAATRKECNLARRSLAHEYDAVLAVVKDKLQKKKKETAAEIRLQEVRACIEALTEYSEGGFEIEELERLRYQEVSLDVDYGLASVSDPSLSRLELPEVAGDSVDQD</sequence>
<dbReference type="Proteomes" id="UP000823674">
    <property type="component" value="Chromosome A02"/>
</dbReference>
<feature type="non-terminal residue" evidence="3">
    <location>
        <position position="1"/>
    </location>
</feature>
<feature type="compositionally biased region" description="Acidic residues" evidence="2">
    <location>
        <begin position="30"/>
        <end position="40"/>
    </location>
</feature>
<gene>
    <name evidence="3" type="primary">A02p038130.1_BraROA</name>
    <name evidence="3" type="ORF">IGI04_007315</name>
</gene>
<protein>
    <submittedName>
        <fullName evidence="3">Uncharacterized protein</fullName>
    </submittedName>
</protein>
<dbReference type="EMBL" id="JADBGQ010000002">
    <property type="protein sequence ID" value="KAG5410996.1"/>
    <property type="molecule type" value="Genomic_DNA"/>
</dbReference>
<keyword evidence="1" id="KW-0175">Coiled coil</keyword>
<name>A0ABQ7NKM1_BRACM</name>
<evidence type="ECO:0000313" key="4">
    <source>
        <dbReference type="Proteomes" id="UP000823674"/>
    </source>
</evidence>
<organism evidence="3 4">
    <name type="scientific">Brassica rapa subsp. trilocularis</name>
    <dbReference type="NCBI Taxonomy" id="1813537"/>
    <lineage>
        <taxon>Eukaryota</taxon>
        <taxon>Viridiplantae</taxon>
        <taxon>Streptophyta</taxon>
        <taxon>Embryophyta</taxon>
        <taxon>Tracheophyta</taxon>
        <taxon>Spermatophyta</taxon>
        <taxon>Magnoliopsida</taxon>
        <taxon>eudicotyledons</taxon>
        <taxon>Gunneridae</taxon>
        <taxon>Pentapetalae</taxon>
        <taxon>rosids</taxon>
        <taxon>malvids</taxon>
        <taxon>Brassicales</taxon>
        <taxon>Brassicaceae</taxon>
        <taxon>Brassiceae</taxon>
        <taxon>Brassica</taxon>
    </lineage>
</organism>
<evidence type="ECO:0000313" key="3">
    <source>
        <dbReference type="EMBL" id="KAG5410996.1"/>
    </source>
</evidence>